<protein>
    <submittedName>
        <fullName evidence="2">Uncharacterized protein</fullName>
    </submittedName>
</protein>
<dbReference type="AlphaFoldDB" id="A0A9J6BGF3"/>
<gene>
    <name evidence="2" type="ORF">PVAND_016854</name>
</gene>
<feature type="transmembrane region" description="Helical" evidence="1">
    <location>
        <begin position="132"/>
        <end position="152"/>
    </location>
</feature>
<reference evidence="2" key="1">
    <citation type="submission" date="2021-03" db="EMBL/GenBank/DDBJ databases">
        <title>Chromosome level genome of the anhydrobiotic midge Polypedilum vanderplanki.</title>
        <authorList>
            <person name="Yoshida Y."/>
            <person name="Kikawada T."/>
            <person name="Gusev O."/>
        </authorList>
    </citation>
    <scope>NUCLEOTIDE SEQUENCE</scope>
    <source>
        <strain evidence="2">NIAS01</strain>
        <tissue evidence="2">Whole body or cell culture</tissue>
    </source>
</reference>
<evidence type="ECO:0000256" key="1">
    <source>
        <dbReference type="SAM" id="Phobius"/>
    </source>
</evidence>
<accession>A0A9J6BGF3</accession>
<feature type="transmembrane region" description="Helical" evidence="1">
    <location>
        <begin position="105"/>
        <end position="126"/>
    </location>
</feature>
<evidence type="ECO:0000313" key="2">
    <source>
        <dbReference type="EMBL" id="KAG5668948.1"/>
    </source>
</evidence>
<proteinExistence type="predicted"/>
<feature type="transmembrane region" description="Helical" evidence="1">
    <location>
        <begin position="73"/>
        <end position="93"/>
    </location>
</feature>
<keyword evidence="1" id="KW-0812">Transmembrane</keyword>
<feature type="transmembrane region" description="Helical" evidence="1">
    <location>
        <begin position="21"/>
        <end position="40"/>
    </location>
</feature>
<dbReference type="Proteomes" id="UP001107558">
    <property type="component" value="Chromosome 4"/>
</dbReference>
<name>A0A9J6BGF3_POLVA</name>
<keyword evidence="1" id="KW-0472">Membrane</keyword>
<keyword evidence="1" id="KW-1133">Transmembrane helix</keyword>
<comment type="caution">
    <text evidence="2">The sequence shown here is derived from an EMBL/GenBank/DDBJ whole genome shotgun (WGS) entry which is preliminary data.</text>
</comment>
<keyword evidence="3" id="KW-1185">Reference proteome</keyword>
<organism evidence="2 3">
    <name type="scientific">Polypedilum vanderplanki</name>
    <name type="common">Sleeping chironomid midge</name>
    <dbReference type="NCBI Taxonomy" id="319348"/>
    <lineage>
        <taxon>Eukaryota</taxon>
        <taxon>Metazoa</taxon>
        <taxon>Ecdysozoa</taxon>
        <taxon>Arthropoda</taxon>
        <taxon>Hexapoda</taxon>
        <taxon>Insecta</taxon>
        <taxon>Pterygota</taxon>
        <taxon>Neoptera</taxon>
        <taxon>Endopterygota</taxon>
        <taxon>Diptera</taxon>
        <taxon>Nematocera</taxon>
        <taxon>Chironomoidea</taxon>
        <taxon>Chironomidae</taxon>
        <taxon>Chironominae</taxon>
        <taxon>Polypedilum</taxon>
        <taxon>Polypedilum</taxon>
    </lineage>
</organism>
<dbReference type="EMBL" id="JADBJN010000004">
    <property type="protein sequence ID" value="KAG5668948.1"/>
    <property type="molecule type" value="Genomic_DNA"/>
</dbReference>
<sequence length="159" mass="18284">MILETFLGCFSLETGGLIIGWFGLLMNFILSIPLFIGAFLPEYFCKEYEELEYARSEGEIYSFCKDLGHVTTVIFLILCALLLFFAFIHFKLIRGIKTRDYAKVTWAWVLYIVNIVFGVLHLLGSFGSFEELFSSALALIITIYCFLVIHSLRNKFKLC</sequence>
<evidence type="ECO:0000313" key="3">
    <source>
        <dbReference type="Proteomes" id="UP001107558"/>
    </source>
</evidence>